<dbReference type="PANTHER" id="PTHR31635:SF196">
    <property type="entry name" value="REVERSE TRANSCRIPTASE DOMAIN-CONTAINING PROTEIN-RELATED"/>
    <property type="match status" value="1"/>
</dbReference>
<sequence>MELQQIELERVMGLQTIKKIKYLDIWLTAQCKRIKENNYDKLLQQTRKDLELWAKLQLSLLGTVATIKMSILPKFLYLFQTIPIGLEKPFFNELSKITQQFIWLGKKPKIKIKSLQDVKSRGGLGLPNWELYYSTAALIWTKEWINLTNKRILNLEGHDLQRGWHAFLWERGTKKQQYFDRHLIREFPVIKLSSQCICS</sequence>
<accession>A0A2D4IZ73</accession>
<evidence type="ECO:0000313" key="1">
    <source>
        <dbReference type="EMBL" id="LAA89522.1"/>
    </source>
</evidence>
<reference evidence="1" key="1">
    <citation type="submission" date="2017-07" db="EMBL/GenBank/DDBJ databases">
        <authorList>
            <person name="Mikheyev A."/>
            <person name="Grau M."/>
        </authorList>
    </citation>
    <scope>NUCLEOTIDE SEQUENCE</scope>
    <source>
        <tissue evidence="1">Venom_gland</tissue>
    </source>
</reference>
<organism evidence="1">
    <name type="scientific">Micrurus lemniscatus lemniscatus</name>
    <dbReference type="NCBI Taxonomy" id="129467"/>
    <lineage>
        <taxon>Eukaryota</taxon>
        <taxon>Metazoa</taxon>
        <taxon>Chordata</taxon>
        <taxon>Craniata</taxon>
        <taxon>Vertebrata</taxon>
        <taxon>Euteleostomi</taxon>
        <taxon>Lepidosauria</taxon>
        <taxon>Squamata</taxon>
        <taxon>Bifurcata</taxon>
        <taxon>Unidentata</taxon>
        <taxon>Episquamata</taxon>
        <taxon>Toxicofera</taxon>
        <taxon>Serpentes</taxon>
        <taxon>Colubroidea</taxon>
        <taxon>Elapidae</taxon>
        <taxon>Elapinae</taxon>
        <taxon>Micrurus</taxon>
    </lineage>
</organism>
<evidence type="ECO:0008006" key="2">
    <source>
        <dbReference type="Google" id="ProtNLM"/>
    </source>
</evidence>
<dbReference type="PANTHER" id="PTHR31635">
    <property type="entry name" value="REVERSE TRANSCRIPTASE DOMAIN-CONTAINING PROTEIN-RELATED"/>
    <property type="match status" value="1"/>
</dbReference>
<proteinExistence type="predicted"/>
<protein>
    <recommendedName>
        <fullName evidence="2">Reverse transcriptase domain-containing protein</fullName>
    </recommendedName>
</protein>
<dbReference type="EMBL" id="IACK01139886">
    <property type="protein sequence ID" value="LAA89522.1"/>
    <property type="molecule type" value="Transcribed_RNA"/>
</dbReference>
<reference evidence="1" key="2">
    <citation type="submission" date="2017-11" db="EMBL/GenBank/DDBJ databases">
        <title>Coralsnake Venomics: Analyses of Venom Gland Transcriptomes and Proteomes of Six Brazilian Taxa.</title>
        <authorList>
            <person name="Aird S.D."/>
            <person name="Jorge da Silva N."/>
            <person name="Qiu L."/>
            <person name="Villar-Briones A."/>
            <person name="Aparecida-Saddi V."/>
            <person name="Campos-Telles M.P."/>
            <person name="Grau M."/>
            <person name="Mikheyev A.S."/>
        </authorList>
    </citation>
    <scope>NUCLEOTIDE SEQUENCE</scope>
    <source>
        <tissue evidence="1">Venom_gland</tissue>
    </source>
</reference>
<dbReference type="AlphaFoldDB" id="A0A2D4IZ73"/>
<name>A0A2D4IZ73_MICLE</name>